<sequence length="320" mass="36679">MAASHLGKLQLRLAFHNLFYVCAYSFLSQVEEGHVGLYFRGGRLLDTAVGPGLYLHLPYLTRMVNINVRLQTDVIRKVPCGTKDGIMSEFDRVEVVNTLSVEHAYEVVKTYGVDYDQIWIHDKVHHEINQFCSNKTLRQVYVDDFATLDELLQLALQSELNEHVKGVQIMGVRMTKPVVPQSIQLNYEAMEEQRTAALVAERTHEVVTQELETERKRLVSAAERKAEEMRIQTDTESQQKRVQAETKAYEQKLVADSERYSVEQQATANQVLLTEEYLRLQETRVWQHNTKAYFGAGIPKFMIDTVQPVPPPDSGELLPK</sequence>
<evidence type="ECO:0000256" key="2">
    <source>
        <dbReference type="ARBA" id="ARBA00008164"/>
    </source>
</evidence>
<dbReference type="GO" id="GO:0005789">
    <property type="term" value="C:endoplasmic reticulum membrane"/>
    <property type="evidence" value="ECO:0007669"/>
    <property type="project" value="UniProtKB-SubCell"/>
</dbReference>
<dbReference type="Proteomes" id="UP001190700">
    <property type="component" value="Unassembled WGS sequence"/>
</dbReference>
<dbReference type="Pfam" id="PF01145">
    <property type="entry name" value="Band_7"/>
    <property type="match status" value="1"/>
</dbReference>
<dbReference type="GO" id="GO:0031625">
    <property type="term" value="F:ubiquitin protein ligase binding"/>
    <property type="evidence" value="ECO:0007669"/>
    <property type="project" value="InterPro"/>
</dbReference>
<evidence type="ECO:0000256" key="6">
    <source>
        <dbReference type="ARBA" id="ARBA00022989"/>
    </source>
</evidence>
<feature type="domain" description="Band 7" evidence="9">
    <location>
        <begin position="25"/>
        <end position="191"/>
    </location>
</feature>
<evidence type="ECO:0000256" key="8">
    <source>
        <dbReference type="ARBA" id="ARBA00023180"/>
    </source>
</evidence>
<dbReference type="PANTHER" id="PTHR15351:SF3">
    <property type="entry name" value="ERLIN"/>
    <property type="match status" value="1"/>
</dbReference>
<comment type="subcellular location">
    <subcellularLocation>
        <location evidence="1">Endoplasmic reticulum membrane</location>
        <topology evidence="1">Single-pass type II membrane protein</topology>
    </subcellularLocation>
</comment>
<comment type="caution">
    <text evidence="10">The sequence shown here is derived from an EMBL/GenBank/DDBJ whole genome shotgun (WGS) entry which is preliminary data.</text>
</comment>
<name>A0AAE0LAY1_9CHLO</name>
<evidence type="ECO:0000256" key="4">
    <source>
        <dbReference type="ARBA" id="ARBA00022824"/>
    </source>
</evidence>
<keyword evidence="6" id="KW-1133">Transmembrane helix</keyword>
<evidence type="ECO:0000313" key="11">
    <source>
        <dbReference type="Proteomes" id="UP001190700"/>
    </source>
</evidence>
<dbReference type="InterPro" id="IPR033294">
    <property type="entry name" value="Erlin1/2"/>
</dbReference>
<dbReference type="EMBL" id="LGRX02005404">
    <property type="protein sequence ID" value="KAK3278508.1"/>
    <property type="molecule type" value="Genomic_DNA"/>
</dbReference>
<evidence type="ECO:0000256" key="7">
    <source>
        <dbReference type="ARBA" id="ARBA00023136"/>
    </source>
</evidence>
<dbReference type="GO" id="GO:0032933">
    <property type="term" value="P:SREBP signaling pathway"/>
    <property type="evidence" value="ECO:0007669"/>
    <property type="project" value="TreeGrafter"/>
</dbReference>
<organism evidence="10 11">
    <name type="scientific">Cymbomonas tetramitiformis</name>
    <dbReference type="NCBI Taxonomy" id="36881"/>
    <lineage>
        <taxon>Eukaryota</taxon>
        <taxon>Viridiplantae</taxon>
        <taxon>Chlorophyta</taxon>
        <taxon>Pyramimonadophyceae</taxon>
        <taxon>Pyramimonadales</taxon>
        <taxon>Pyramimonadaceae</taxon>
        <taxon>Cymbomonas</taxon>
    </lineage>
</organism>
<keyword evidence="5" id="KW-0735">Signal-anchor</keyword>
<reference evidence="10 11" key="1">
    <citation type="journal article" date="2015" name="Genome Biol. Evol.">
        <title>Comparative Genomics of a Bacterivorous Green Alga Reveals Evolutionary Causalities and Consequences of Phago-Mixotrophic Mode of Nutrition.</title>
        <authorList>
            <person name="Burns J.A."/>
            <person name="Paasch A."/>
            <person name="Narechania A."/>
            <person name="Kim E."/>
        </authorList>
    </citation>
    <scope>NUCLEOTIDE SEQUENCE [LARGE SCALE GENOMIC DNA]</scope>
    <source>
        <strain evidence="10 11">PLY_AMNH</strain>
    </source>
</reference>
<dbReference type="AlphaFoldDB" id="A0AAE0LAY1"/>
<evidence type="ECO:0000256" key="1">
    <source>
        <dbReference type="ARBA" id="ARBA00004648"/>
    </source>
</evidence>
<evidence type="ECO:0000259" key="9">
    <source>
        <dbReference type="SMART" id="SM00244"/>
    </source>
</evidence>
<keyword evidence="3" id="KW-0812">Transmembrane</keyword>
<evidence type="ECO:0000313" key="10">
    <source>
        <dbReference type="EMBL" id="KAK3278508.1"/>
    </source>
</evidence>
<gene>
    <name evidence="10" type="ORF">CYMTET_13570</name>
</gene>
<evidence type="ECO:0000256" key="3">
    <source>
        <dbReference type="ARBA" id="ARBA00022692"/>
    </source>
</evidence>
<keyword evidence="7" id="KW-0472">Membrane</keyword>
<protein>
    <recommendedName>
        <fullName evidence="9">Band 7 domain-containing protein</fullName>
    </recommendedName>
</protein>
<dbReference type="SUPFAM" id="SSF117892">
    <property type="entry name" value="Band 7/SPFH domain"/>
    <property type="match status" value="1"/>
</dbReference>
<dbReference type="InterPro" id="IPR001107">
    <property type="entry name" value="Band_7"/>
</dbReference>
<dbReference type="GO" id="GO:0015485">
    <property type="term" value="F:cholesterol binding"/>
    <property type="evidence" value="ECO:0007669"/>
    <property type="project" value="TreeGrafter"/>
</dbReference>
<comment type="similarity">
    <text evidence="2">Belongs to the band 7/mec-2 family.</text>
</comment>
<keyword evidence="8" id="KW-0325">Glycoprotein</keyword>
<dbReference type="PANTHER" id="PTHR15351">
    <property type="entry name" value="ERLIN (ER LIPID RAFT ASSOCIATED PROTEIN) HOMOLOG"/>
    <property type="match status" value="1"/>
</dbReference>
<dbReference type="InterPro" id="IPR036013">
    <property type="entry name" value="Band_7/SPFH_dom_sf"/>
</dbReference>
<dbReference type="SMART" id="SM00244">
    <property type="entry name" value="PHB"/>
    <property type="match status" value="1"/>
</dbReference>
<accession>A0AAE0LAY1</accession>
<keyword evidence="11" id="KW-1185">Reference proteome</keyword>
<evidence type="ECO:0000256" key="5">
    <source>
        <dbReference type="ARBA" id="ARBA00022968"/>
    </source>
</evidence>
<keyword evidence="4" id="KW-0256">Endoplasmic reticulum</keyword>
<proteinExistence type="inferred from homology"/>